<evidence type="ECO:0000313" key="8">
    <source>
        <dbReference type="Proteomes" id="UP000230000"/>
    </source>
</evidence>
<dbReference type="PROSITE" id="PS50109">
    <property type="entry name" value="HIS_KIN"/>
    <property type="match status" value="1"/>
</dbReference>
<evidence type="ECO:0000256" key="2">
    <source>
        <dbReference type="ARBA" id="ARBA00022777"/>
    </source>
</evidence>
<accession>A0A2M9CUJ4</accession>
<evidence type="ECO:0000256" key="5">
    <source>
        <dbReference type="SAM" id="Phobius"/>
    </source>
</evidence>
<dbReference type="SUPFAM" id="SSF55874">
    <property type="entry name" value="ATPase domain of HSP90 chaperone/DNA topoisomerase II/histidine kinase"/>
    <property type="match status" value="1"/>
</dbReference>
<dbReference type="InterPro" id="IPR005467">
    <property type="entry name" value="His_kinase_dom"/>
</dbReference>
<keyword evidence="5" id="KW-1133">Transmembrane helix</keyword>
<name>A0A2M9CUJ4_9BACT</name>
<dbReference type="Gene3D" id="1.20.5.1930">
    <property type="match status" value="1"/>
</dbReference>
<keyword evidence="5" id="KW-0472">Membrane</keyword>
<feature type="transmembrane region" description="Helical" evidence="5">
    <location>
        <begin position="261"/>
        <end position="283"/>
    </location>
</feature>
<evidence type="ECO:0000259" key="6">
    <source>
        <dbReference type="PROSITE" id="PS50109"/>
    </source>
</evidence>
<dbReference type="InterPro" id="IPR011623">
    <property type="entry name" value="7TMR_DISM_rcpt_extracell_dom1"/>
</dbReference>
<dbReference type="Pfam" id="PF07730">
    <property type="entry name" value="HisKA_3"/>
    <property type="match status" value="1"/>
</dbReference>
<feature type="transmembrane region" description="Helical" evidence="5">
    <location>
        <begin position="295"/>
        <end position="316"/>
    </location>
</feature>
<feature type="transmembrane region" description="Helical" evidence="5">
    <location>
        <begin position="197"/>
        <end position="218"/>
    </location>
</feature>
<dbReference type="EMBL" id="PGFG01000001">
    <property type="protein sequence ID" value="PJJ75563.1"/>
    <property type="molecule type" value="Genomic_DNA"/>
</dbReference>
<evidence type="ECO:0000256" key="1">
    <source>
        <dbReference type="ARBA" id="ARBA00022679"/>
    </source>
</evidence>
<dbReference type="Proteomes" id="UP000230000">
    <property type="component" value="Unassembled WGS sequence"/>
</dbReference>
<dbReference type="CDD" id="cd16917">
    <property type="entry name" value="HATPase_UhpB-NarQ-NarX-like"/>
    <property type="match status" value="1"/>
</dbReference>
<reference evidence="7 8" key="1">
    <citation type="submission" date="2017-11" db="EMBL/GenBank/DDBJ databases">
        <title>Genomic Encyclopedia of Archaeal and Bacterial Type Strains, Phase II (KMG-II): From Individual Species to Whole Genera.</title>
        <authorList>
            <person name="Goeker M."/>
        </authorList>
    </citation>
    <scope>NUCLEOTIDE SEQUENCE [LARGE SCALE GENOMIC DNA]</scope>
    <source>
        <strain evidence="7 8">DSM 27268</strain>
    </source>
</reference>
<organism evidence="7 8">
    <name type="scientific">Thermoflavifilum aggregans</name>
    <dbReference type="NCBI Taxonomy" id="454188"/>
    <lineage>
        <taxon>Bacteria</taxon>
        <taxon>Pseudomonadati</taxon>
        <taxon>Bacteroidota</taxon>
        <taxon>Chitinophagia</taxon>
        <taxon>Chitinophagales</taxon>
        <taxon>Chitinophagaceae</taxon>
        <taxon>Thermoflavifilum</taxon>
    </lineage>
</organism>
<dbReference type="InterPro" id="IPR050482">
    <property type="entry name" value="Sensor_HK_TwoCompSys"/>
</dbReference>
<proteinExistence type="predicted"/>
<feature type="transmembrane region" description="Helical" evidence="5">
    <location>
        <begin position="390"/>
        <end position="410"/>
    </location>
</feature>
<dbReference type="OrthoDB" id="1523646at2"/>
<feature type="coiled-coil region" evidence="4">
    <location>
        <begin position="413"/>
        <end position="453"/>
    </location>
</feature>
<dbReference type="PANTHER" id="PTHR24421:SF61">
    <property type="entry name" value="OXYGEN SENSOR HISTIDINE KINASE NREB"/>
    <property type="match status" value="1"/>
</dbReference>
<feature type="domain" description="Histidine kinase" evidence="6">
    <location>
        <begin position="446"/>
        <end position="639"/>
    </location>
</feature>
<protein>
    <submittedName>
        <fullName evidence="7">Signal transduction histidine kinase</fullName>
    </submittedName>
</protein>
<feature type="transmembrane region" description="Helical" evidence="5">
    <location>
        <begin position="355"/>
        <end position="378"/>
    </location>
</feature>
<dbReference type="GO" id="GO:0000155">
    <property type="term" value="F:phosphorelay sensor kinase activity"/>
    <property type="evidence" value="ECO:0007669"/>
    <property type="project" value="InterPro"/>
</dbReference>
<comment type="caution">
    <text evidence="7">The sequence shown here is derived from an EMBL/GenBank/DDBJ whole genome shotgun (WGS) entry which is preliminary data.</text>
</comment>
<keyword evidence="5" id="KW-0812">Transmembrane</keyword>
<dbReference type="GO" id="GO:0016020">
    <property type="term" value="C:membrane"/>
    <property type="evidence" value="ECO:0007669"/>
    <property type="project" value="InterPro"/>
</dbReference>
<keyword evidence="4" id="KW-0175">Coiled coil</keyword>
<evidence type="ECO:0000256" key="4">
    <source>
        <dbReference type="SAM" id="Coils"/>
    </source>
</evidence>
<dbReference type="AlphaFoldDB" id="A0A2M9CUJ4"/>
<keyword evidence="2 7" id="KW-0418">Kinase</keyword>
<dbReference type="GO" id="GO:0046983">
    <property type="term" value="F:protein dimerization activity"/>
    <property type="evidence" value="ECO:0007669"/>
    <property type="project" value="InterPro"/>
</dbReference>
<dbReference type="RefSeq" id="WP_157853796.1">
    <property type="nucleotide sequence ID" value="NZ_PGFG01000001.1"/>
</dbReference>
<dbReference type="InterPro" id="IPR011712">
    <property type="entry name" value="Sig_transdc_His_kin_sub3_dim/P"/>
</dbReference>
<evidence type="ECO:0000256" key="3">
    <source>
        <dbReference type="ARBA" id="ARBA00023012"/>
    </source>
</evidence>
<dbReference type="InterPro" id="IPR036890">
    <property type="entry name" value="HATPase_C_sf"/>
</dbReference>
<dbReference type="Gene3D" id="3.30.565.10">
    <property type="entry name" value="Histidine kinase-like ATPase, C-terminal domain"/>
    <property type="match status" value="1"/>
</dbReference>
<feature type="transmembrane region" description="Helical" evidence="5">
    <location>
        <begin position="322"/>
        <end position="343"/>
    </location>
</feature>
<dbReference type="Pfam" id="PF02518">
    <property type="entry name" value="HATPase_c"/>
    <property type="match status" value="1"/>
</dbReference>
<dbReference type="InterPro" id="IPR003594">
    <property type="entry name" value="HATPase_dom"/>
</dbReference>
<keyword evidence="3" id="KW-0902">Two-component regulatory system</keyword>
<dbReference type="PANTHER" id="PTHR24421">
    <property type="entry name" value="NITRATE/NITRITE SENSOR PROTEIN NARX-RELATED"/>
    <property type="match status" value="1"/>
</dbReference>
<gene>
    <name evidence="7" type="ORF">BXY57_1142</name>
</gene>
<sequence>MSLTLVFRKYFLTLGLIFGVYVTGMADSLQVVIHNLPGIQTAGPIGFQICHDRRAIPSSILQQPFITNSDVLEKWIKQYGQRVCYWIRFSLENTDPQPVRAYLHVDYFGKMVLYALLPDDTPQLTGGPAAEKSASTPPSLLQTVEFEIPPQRQTTYLLQLSSTSDDEVGMSNLEIYSRPSLLQSFLQQYYGDRRARFLQLLFLGFMCSQMLYVLFQWIIVKRKEYPCYFLYLVLVTMYYLHKYYQETGIYSPFAYYPELRFYLKAFLLMLPYLFYLMFIRYFLELKHLDASVEKSVRYLEHTIWIYVIIDLILRILFPGEVWINDLLMVSIVFVFACCLYLIFKLIKHHDILVTLILTGSMIAGLGGVIGILITLLQIDWGLLSSNLNSLVTGQIGVVIETIIFTTSLGLKNRRVEKEKIKHQQRLIAQLQENEQLRKNMDNIRNNIAKDLHDDIGATLTSILLYSNAAVNRKKMTLKEAKNIFRKISQISADMMENMSDIVWAIHPVHDSMKKLIQRMIYYALPLTRAKNIQFHFEEEEHIREVILDMNKRKNIFLIFKEGVCNVLKYAEASTVVVRLYQLQGNLHLTIEDDGKGFIETQTEGNGLKNMKFRAEDCGGSLTIESAPGKGTCIHLQVSI</sequence>
<keyword evidence="1" id="KW-0808">Transferase</keyword>
<dbReference type="Pfam" id="PF07695">
    <property type="entry name" value="7TMR-DISM_7TM"/>
    <property type="match status" value="1"/>
</dbReference>
<evidence type="ECO:0000313" key="7">
    <source>
        <dbReference type="EMBL" id="PJJ75563.1"/>
    </source>
</evidence>
<keyword evidence="8" id="KW-1185">Reference proteome</keyword>